<dbReference type="SUPFAM" id="SSF143212">
    <property type="entry name" value="Rv2632c-like"/>
    <property type="match status" value="1"/>
</dbReference>
<dbReference type="Pfam" id="PF08962">
    <property type="entry name" value="Rv2632c-like"/>
    <property type="match status" value="1"/>
</dbReference>
<dbReference type="AlphaFoldDB" id="A0A7G8P9A0"/>
<dbReference type="Proteomes" id="UP000515498">
    <property type="component" value="Chromosome"/>
</dbReference>
<reference evidence="1 2" key="1">
    <citation type="submission" date="2020-07" db="EMBL/GenBank/DDBJ databases">
        <title>Draft genome sequence of four isobutane-metabolizing strains capable of cometabolically degrading diverse ether contaminants.</title>
        <authorList>
            <person name="Chen W."/>
            <person name="Faulkner N."/>
            <person name="Smith C."/>
            <person name="Hyman M."/>
        </authorList>
    </citation>
    <scope>NUCLEOTIDE SEQUENCE [LARGE SCALE GENOMIC DNA]</scope>
    <source>
        <strain evidence="1 2">2A</strain>
    </source>
</reference>
<dbReference type="EMBL" id="CP059894">
    <property type="protein sequence ID" value="QNJ90916.1"/>
    <property type="molecule type" value="Genomic_DNA"/>
</dbReference>
<evidence type="ECO:0000313" key="1">
    <source>
        <dbReference type="EMBL" id="QNJ90916.1"/>
    </source>
</evidence>
<evidence type="ECO:0000313" key="2">
    <source>
        <dbReference type="Proteomes" id="UP000515498"/>
    </source>
</evidence>
<organism evidence="1 2">
    <name type="scientific">Mycolicibacterium fluoranthenivorans</name>
    <dbReference type="NCBI Taxonomy" id="258505"/>
    <lineage>
        <taxon>Bacteria</taxon>
        <taxon>Bacillati</taxon>
        <taxon>Actinomycetota</taxon>
        <taxon>Actinomycetes</taxon>
        <taxon>Mycobacteriales</taxon>
        <taxon>Mycobacteriaceae</taxon>
        <taxon>Mycolicibacterium</taxon>
    </lineage>
</organism>
<accession>A0A7G8P9A0</accession>
<dbReference type="RefSeq" id="WP_187095792.1">
    <property type="nucleotide sequence ID" value="NZ_CP059894.1"/>
</dbReference>
<sequence length="92" mass="10008">MNVSSNQGREWAVGVCVDEHEDHTRATTWLVGDDRGFTGVGVARRNPDDRDVPAIGDELAVARALADLAEQMLKATAGDIETVTHEHVHPLH</sequence>
<dbReference type="InterPro" id="IPR038070">
    <property type="entry name" value="Rv2632c-like_sf"/>
</dbReference>
<gene>
    <name evidence="1" type="ORF">HZU40_22090</name>
</gene>
<proteinExistence type="predicted"/>
<dbReference type="Gene3D" id="3.30.160.240">
    <property type="entry name" value="Rv1738"/>
    <property type="match status" value="1"/>
</dbReference>
<protein>
    <submittedName>
        <fullName evidence="1">DUF1876 domain-containing protein</fullName>
    </submittedName>
</protein>
<name>A0A7G8P9A0_9MYCO</name>
<dbReference type="KEGG" id="mflu:HZU40_22090"/>
<dbReference type="InterPro" id="IPR015057">
    <property type="entry name" value="Rv2632c-like"/>
</dbReference>